<dbReference type="EMBL" id="PDLN01000007">
    <property type="protein sequence ID" value="RDW80673.1"/>
    <property type="molecule type" value="Genomic_DNA"/>
</dbReference>
<sequence length="1104" mass="123708">MTKGRARKKKQIERARSQAQAEVENRAQINQINITGEQATAQPKIAITAQDANPDDDQAGPVKLDDDKAGASGCNPLTKEIAMSWKTTFAIDGNPFITNLKHVDDDAVALVTVRTPPFQRAFLAIRISVKRDRNADDNPGHISHHVINVEIPASGIVSFDDVPSFEATAYPDGTTPEDLPEYCGQGFTDSKKSPFQYMAPWLKRSSVAGNNNQGQAELILRRDDEVTALDMDAFVKAIHAEMTYDPFSDWIANSPNKETLQIGNILPFLDRPQIPLQQALIVAHDKKAYMIPHIYCAAYEDDYEQALIDEFKGKNFFIRVCQLPTALQCLVPEGQNNGQDIDETLTTDSTEDYLEDMRGTAYMATIDFADFAVSFPQPGDVLYVTLNGLQDGVAPFHEGQDTTPSGQAGDPAPEPKPHVDGDNDKDKDKPSPDDDNAEDGNFIYDEFAHEEDKNMLDLEATVNEKPPNIGRRRVPKWTSAEHDRPYVPIKLPCLNWKAADTPGNLKTKMDSTTAISVSLESDHSHQNYKDDVRTMATLFASEEEEKIRFRTHLLFQNVDRSPLQRCNVDLLHGSSTIATTARSVYNESQANMVHSFKDAPEVIAVWGPFGTGKSTIGITESVVALSNPDKFNQVAYSVDTNFGVDDVALRMDRKCKELGLNKKIIRLHSLKSEKAGVYRRFANDDNAPENRFQAVTDTMLAEIAAAQFLTDITGNYIARRKAGDPRRVLEHMSLAQAMFDRMNSQADLGITTALRLRSMLRFYGKDGSRGTDGKTRTHIKEELNILMAETLQNADALIGTHIVFARFNVFTNIKPTLFIVDEASRCSEIRSCIPKAFYNPQVVMFLGDPRQLRPVVKSAGKHHDFDKDSYYLNPYQYTGLLPYIEHLIMADGDTFMLTHQHRCLGDIPHWPSKQFYYGRVTTSPLTPDEKTKVTAARDFVQEVLGCEKRTNRLAVNLHGSRWYKEQGGFSSVNPDQLAQMKKDLQLIMDDKRFDGMSIMILSFYKAQCQPLRELVKPLVAPDRAAGRKDRIEVRTVDGAEGYQADIVLIHTVRAKGAQFIGDPNRMCVAFTRARFLQLVYLDYGVLDGIARPHLNSESKHLYSF</sequence>
<dbReference type="InterPro" id="IPR041677">
    <property type="entry name" value="DNA2/NAM7_AAA_11"/>
</dbReference>
<dbReference type="SUPFAM" id="SSF52540">
    <property type="entry name" value="P-loop containing nucleoside triphosphate hydrolases"/>
    <property type="match status" value="1"/>
</dbReference>
<evidence type="ECO:0000256" key="2">
    <source>
        <dbReference type="ARBA" id="ARBA00022741"/>
    </source>
</evidence>
<keyword evidence="4" id="KW-0347">Helicase</keyword>
<gene>
    <name evidence="9" type="ORF">BP5796_05371</name>
</gene>
<dbReference type="GO" id="GO:0043139">
    <property type="term" value="F:5'-3' DNA helicase activity"/>
    <property type="evidence" value="ECO:0007669"/>
    <property type="project" value="TreeGrafter"/>
</dbReference>
<keyword evidence="3" id="KW-0378">Hydrolase</keyword>
<dbReference type="Gene3D" id="3.40.50.300">
    <property type="entry name" value="P-loop containing nucleotide triphosphate hydrolases"/>
    <property type="match status" value="2"/>
</dbReference>
<evidence type="ECO:0000259" key="7">
    <source>
        <dbReference type="Pfam" id="PF13086"/>
    </source>
</evidence>
<feature type="compositionally biased region" description="Basic residues" evidence="6">
    <location>
        <begin position="1"/>
        <end position="11"/>
    </location>
</feature>
<evidence type="ECO:0000313" key="9">
    <source>
        <dbReference type="EMBL" id="RDW80673.1"/>
    </source>
</evidence>
<proteinExistence type="inferred from homology"/>
<evidence type="ECO:0000256" key="6">
    <source>
        <dbReference type="SAM" id="MobiDB-lite"/>
    </source>
</evidence>
<dbReference type="OrthoDB" id="3564896at2759"/>
<dbReference type="GO" id="GO:0016787">
    <property type="term" value="F:hydrolase activity"/>
    <property type="evidence" value="ECO:0007669"/>
    <property type="project" value="UniProtKB-KW"/>
</dbReference>
<keyword evidence="10" id="KW-1185">Reference proteome</keyword>
<name>A0A3D8S2Z5_9HELO</name>
<protein>
    <recommendedName>
        <fullName evidence="11">DNA2/NAM7 helicase-like C-terminal domain-containing protein</fullName>
    </recommendedName>
</protein>
<feature type="compositionally biased region" description="Polar residues" evidence="6">
    <location>
        <begin position="27"/>
        <end position="41"/>
    </location>
</feature>
<feature type="domain" description="DNA2/NAM7 helicase-like C-terminal" evidence="8">
    <location>
        <begin position="889"/>
        <end position="1075"/>
    </location>
</feature>
<evidence type="ECO:0000256" key="3">
    <source>
        <dbReference type="ARBA" id="ARBA00022801"/>
    </source>
</evidence>
<evidence type="ECO:0008006" key="11">
    <source>
        <dbReference type="Google" id="ProtNLM"/>
    </source>
</evidence>
<dbReference type="GO" id="GO:0005524">
    <property type="term" value="F:ATP binding"/>
    <property type="evidence" value="ECO:0007669"/>
    <property type="project" value="UniProtKB-KW"/>
</dbReference>
<accession>A0A3D8S2Z5</accession>
<dbReference type="PANTHER" id="PTHR43788">
    <property type="entry name" value="DNA2/NAM7 HELICASE FAMILY MEMBER"/>
    <property type="match status" value="1"/>
</dbReference>
<dbReference type="PANTHER" id="PTHR43788:SF16">
    <property type="entry name" value="HELICASE WITH ZINC FINGER 2"/>
    <property type="match status" value="1"/>
</dbReference>
<feature type="region of interest" description="Disordered" evidence="6">
    <location>
        <begin position="1"/>
        <end position="71"/>
    </location>
</feature>
<dbReference type="CDD" id="cd18808">
    <property type="entry name" value="SF1_C_Upf1"/>
    <property type="match status" value="1"/>
</dbReference>
<dbReference type="InterPro" id="IPR050534">
    <property type="entry name" value="Coronavir_polyprotein_1ab"/>
</dbReference>
<dbReference type="AlphaFoldDB" id="A0A3D8S2Z5"/>
<evidence type="ECO:0000256" key="5">
    <source>
        <dbReference type="ARBA" id="ARBA00022840"/>
    </source>
</evidence>
<organism evidence="9 10">
    <name type="scientific">Coleophoma crateriformis</name>
    <dbReference type="NCBI Taxonomy" id="565419"/>
    <lineage>
        <taxon>Eukaryota</taxon>
        <taxon>Fungi</taxon>
        <taxon>Dikarya</taxon>
        <taxon>Ascomycota</taxon>
        <taxon>Pezizomycotina</taxon>
        <taxon>Leotiomycetes</taxon>
        <taxon>Helotiales</taxon>
        <taxon>Dermateaceae</taxon>
        <taxon>Coleophoma</taxon>
    </lineage>
</organism>
<comment type="caution">
    <text evidence="9">The sequence shown here is derived from an EMBL/GenBank/DDBJ whole genome shotgun (WGS) entry which is preliminary data.</text>
</comment>
<dbReference type="InterPro" id="IPR047187">
    <property type="entry name" value="SF1_C_Upf1"/>
</dbReference>
<comment type="similarity">
    <text evidence="1">Belongs to the DNA2/NAM7 helicase family.</text>
</comment>
<dbReference type="Pfam" id="PF13087">
    <property type="entry name" value="AAA_12"/>
    <property type="match status" value="1"/>
</dbReference>
<evidence type="ECO:0000256" key="1">
    <source>
        <dbReference type="ARBA" id="ARBA00007913"/>
    </source>
</evidence>
<reference evidence="9 10" key="1">
    <citation type="journal article" date="2018" name="IMA Fungus">
        <title>IMA Genome-F 9: Draft genome sequence of Annulohypoxylon stygium, Aspergillus mulundensis, Berkeleyomyces basicola (syn. Thielaviopsis basicola), Ceratocystis smalleyi, two Cercospora beticola strains, Coleophoma cylindrospora, Fusarium fracticaudum, Phialophora cf. hyalina, and Morchella septimelata.</title>
        <authorList>
            <person name="Wingfield B.D."/>
            <person name="Bills G.F."/>
            <person name="Dong Y."/>
            <person name="Huang W."/>
            <person name="Nel W.J."/>
            <person name="Swalarsk-Parry B.S."/>
            <person name="Vaghefi N."/>
            <person name="Wilken P.M."/>
            <person name="An Z."/>
            <person name="de Beer Z.W."/>
            <person name="De Vos L."/>
            <person name="Chen L."/>
            <person name="Duong T.A."/>
            <person name="Gao Y."/>
            <person name="Hammerbacher A."/>
            <person name="Kikkert J.R."/>
            <person name="Li Y."/>
            <person name="Li H."/>
            <person name="Li K."/>
            <person name="Li Q."/>
            <person name="Liu X."/>
            <person name="Ma X."/>
            <person name="Naidoo K."/>
            <person name="Pethybridge S.J."/>
            <person name="Sun J."/>
            <person name="Steenkamp E.T."/>
            <person name="van der Nest M.A."/>
            <person name="van Wyk S."/>
            <person name="Wingfield M.J."/>
            <person name="Xiong C."/>
            <person name="Yue Q."/>
            <person name="Zhang X."/>
        </authorList>
    </citation>
    <scope>NUCLEOTIDE SEQUENCE [LARGE SCALE GENOMIC DNA]</scope>
    <source>
        <strain evidence="9 10">BP5796</strain>
    </source>
</reference>
<evidence type="ECO:0000256" key="4">
    <source>
        <dbReference type="ARBA" id="ARBA00022806"/>
    </source>
</evidence>
<evidence type="ECO:0000259" key="8">
    <source>
        <dbReference type="Pfam" id="PF13087"/>
    </source>
</evidence>
<dbReference type="InterPro" id="IPR041679">
    <property type="entry name" value="DNA2/NAM7-like_C"/>
</dbReference>
<dbReference type="InterPro" id="IPR027417">
    <property type="entry name" value="P-loop_NTPase"/>
</dbReference>
<evidence type="ECO:0000313" key="10">
    <source>
        <dbReference type="Proteomes" id="UP000256328"/>
    </source>
</evidence>
<feature type="domain" description="DNA2/NAM7 helicase helicase" evidence="7">
    <location>
        <begin position="585"/>
        <end position="858"/>
    </location>
</feature>
<feature type="compositionally biased region" description="Basic and acidic residues" evidence="6">
    <location>
        <begin position="413"/>
        <end position="432"/>
    </location>
</feature>
<keyword evidence="5" id="KW-0067">ATP-binding</keyword>
<feature type="region of interest" description="Disordered" evidence="6">
    <location>
        <begin position="394"/>
        <end position="440"/>
    </location>
</feature>
<keyword evidence="2" id="KW-0547">Nucleotide-binding</keyword>
<dbReference type="Proteomes" id="UP000256328">
    <property type="component" value="Unassembled WGS sequence"/>
</dbReference>
<dbReference type="Pfam" id="PF13086">
    <property type="entry name" value="AAA_11"/>
    <property type="match status" value="1"/>
</dbReference>